<dbReference type="EMBL" id="CAUOFW020000002">
    <property type="protein sequence ID" value="CAK9133301.1"/>
    <property type="molecule type" value="Genomic_DNA"/>
</dbReference>
<proteinExistence type="predicted"/>
<evidence type="ECO:0000313" key="3">
    <source>
        <dbReference type="Proteomes" id="UP001642360"/>
    </source>
</evidence>
<reference evidence="2 3" key="1">
    <citation type="submission" date="2024-02" db="EMBL/GenBank/DDBJ databases">
        <authorList>
            <person name="Vignale AGUSTIN F."/>
            <person name="Sosa J E."/>
            <person name="Modenutti C."/>
        </authorList>
    </citation>
    <scope>NUCLEOTIDE SEQUENCE [LARGE SCALE GENOMIC DNA]</scope>
</reference>
<evidence type="ECO:0000313" key="2">
    <source>
        <dbReference type="EMBL" id="CAK9133301.1"/>
    </source>
</evidence>
<dbReference type="AlphaFoldDB" id="A0ABC8QM44"/>
<evidence type="ECO:0000256" key="1">
    <source>
        <dbReference type="SAM" id="MobiDB-lite"/>
    </source>
</evidence>
<accession>A0ABC8QM44</accession>
<keyword evidence="3" id="KW-1185">Reference proteome</keyword>
<name>A0ABC8QM44_9AQUA</name>
<feature type="non-terminal residue" evidence="2">
    <location>
        <position position="1"/>
    </location>
</feature>
<protein>
    <submittedName>
        <fullName evidence="2">Uncharacterized protein</fullName>
    </submittedName>
</protein>
<dbReference type="Proteomes" id="UP001642360">
    <property type="component" value="Unassembled WGS sequence"/>
</dbReference>
<gene>
    <name evidence="2" type="ORF">ILEXP_LOCUS199</name>
</gene>
<organism evidence="2 3">
    <name type="scientific">Ilex paraguariensis</name>
    <name type="common">yerba mate</name>
    <dbReference type="NCBI Taxonomy" id="185542"/>
    <lineage>
        <taxon>Eukaryota</taxon>
        <taxon>Viridiplantae</taxon>
        <taxon>Streptophyta</taxon>
        <taxon>Embryophyta</taxon>
        <taxon>Tracheophyta</taxon>
        <taxon>Spermatophyta</taxon>
        <taxon>Magnoliopsida</taxon>
        <taxon>eudicotyledons</taxon>
        <taxon>Gunneridae</taxon>
        <taxon>Pentapetalae</taxon>
        <taxon>asterids</taxon>
        <taxon>campanulids</taxon>
        <taxon>Aquifoliales</taxon>
        <taxon>Aquifoliaceae</taxon>
        <taxon>Ilex</taxon>
    </lineage>
</organism>
<sequence>VYPTYHSFIVIPDRANATLAKDRARLQAQRTATSYSRQRTVIPSRRNRPVKNFLSFLYASEPCETTSSALSIPNEAFLLPTPSIDLTFLPDHTSIPVDLPVNLEASVSSANLPTDFETVIPTANLPADLETLVPSLEPLTGKVPAASLVIPSSPRQDDTKPEEKLTKKRRIKSPPILEWSKYAFRPCSKGERQRNNHLGLGRRRHECSGGDCQGCNSATQSFCECGGLR</sequence>
<feature type="compositionally biased region" description="Basic and acidic residues" evidence="1">
    <location>
        <begin position="155"/>
        <end position="165"/>
    </location>
</feature>
<feature type="region of interest" description="Disordered" evidence="1">
    <location>
        <begin position="149"/>
        <end position="169"/>
    </location>
</feature>
<comment type="caution">
    <text evidence="2">The sequence shown here is derived from an EMBL/GenBank/DDBJ whole genome shotgun (WGS) entry which is preliminary data.</text>
</comment>